<name>A0ABZ2IRP7_9BACT</name>
<keyword evidence="4" id="KW-1185">Reference proteome</keyword>
<feature type="chain" id="PRO_5044973889" evidence="2">
    <location>
        <begin position="23"/>
        <end position="491"/>
    </location>
</feature>
<dbReference type="SUPFAM" id="SSF56954">
    <property type="entry name" value="Outer membrane efflux proteins (OEP)"/>
    <property type="match status" value="1"/>
</dbReference>
<dbReference type="PANTHER" id="PTHR30203:SF33">
    <property type="entry name" value="BLR4455 PROTEIN"/>
    <property type="match status" value="1"/>
</dbReference>
<keyword evidence="2" id="KW-0564">Palmitate</keyword>
<dbReference type="InterPro" id="IPR010131">
    <property type="entry name" value="MdtP/NodT-like"/>
</dbReference>
<feature type="signal peptide" evidence="2">
    <location>
        <begin position="1"/>
        <end position="22"/>
    </location>
</feature>
<dbReference type="PANTHER" id="PTHR30203">
    <property type="entry name" value="OUTER MEMBRANE CATION EFFLUX PROTEIN"/>
    <property type="match status" value="1"/>
</dbReference>
<keyword evidence="2" id="KW-0472">Membrane</keyword>
<dbReference type="EMBL" id="CP146609">
    <property type="protein sequence ID" value="WWX21372.1"/>
    <property type="molecule type" value="Genomic_DNA"/>
</dbReference>
<protein>
    <submittedName>
        <fullName evidence="3">Efflux transporter outer membrane subunit</fullName>
    </submittedName>
</protein>
<accession>A0ABZ2IRP7</accession>
<proteinExistence type="inferred from homology"/>
<sequence>MKGNSKSAAVPAAVTLLAVLLAACSPFRPDARTEPAAPLPVAYTLYSDKPAETGKWWEALGNSELNGLVETALAANFDLEQAWARLRQVRAVAVQSAAGKYPTLGATGDYKHTRSYTKGTKGGTATGETHAIGLEAGYELDLWGRIEAEAKGGELDYRASREDLSASAMTVAGEVVSRWLEIQSQRRKERIIEEQIKTNRTYLELIELRFRNSISTALDVYQQRQNLAKVNALLPPVKSREQLLLNELALLMGRPAGSVTVADAEVPEPRALPGLGLPADLLANRPDVRSAGLSLSSADWAVAAARADRLPSLTMAGTGQFTGAQLGTLFDNWILTLAGAVAGPIFDGGFRKAEVDKARAVVDERLAAYKSTVYTAFKEVEDALAEEKWQKRYLDALSAQLQASRVSLREAVSRYSQGLDDYLPVLSALMSVQDLEVSMASERTNLMLYRVALYRALGGTWTDSLADPAITVTGSVTTYSHSKKTGSKGQP</sequence>
<evidence type="ECO:0000313" key="4">
    <source>
        <dbReference type="Proteomes" id="UP001385389"/>
    </source>
</evidence>
<evidence type="ECO:0000256" key="2">
    <source>
        <dbReference type="RuleBase" id="RU362097"/>
    </source>
</evidence>
<dbReference type="NCBIfam" id="TIGR01845">
    <property type="entry name" value="outer_NodT"/>
    <property type="match status" value="1"/>
</dbReference>
<dbReference type="RefSeq" id="WP_338667031.1">
    <property type="nucleotide sequence ID" value="NZ_CP146609.1"/>
</dbReference>
<dbReference type="Gene3D" id="1.20.1600.10">
    <property type="entry name" value="Outer membrane efflux proteins (OEP)"/>
    <property type="match status" value="1"/>
</dbReference>
<evidence type="ECO:0000313" key="3">
    <source>
        <dbReference type="EMBL" id="WWX21372.1"/>
    </source>
</evidence>
<dbReference type="Gene3D" id="2.20.200.10">
    <property type="entry name" value="Outer membrane efflux proteins (OEP)"/>
    <property type="match status" value="1"/>
</dbReference>
<dbReference type="PROSITE" id="PS51257">
    <property type="entry name" value="PROKAR_LIPOPROTEIN"/>
    <property type="match status" value="1"/>
</dbReference>
<keyword evidence="2" id="KW-1134">Transmembrane beta strand</keyword>
<keyword evidence="2" id="KW-0812">Transmembrane</keyword>
<reference evidence="3 4" key="1">
    <citation type="submission" date="2024-03" db="EMBL/GenBank/DDBJ databases">
        <title>Phenotype and Genome Characterization of a Sulfate-Reducing Bacterium Pseudodesulfovibrio sp. strain 5S69, isolated from Petroleum Reservoir in Tatarstan (Russia).</title>
        <authorList>
            <person name="Bidzhieva S.K."/>
            <person name="Kadnikov V."/>
            <person name="Tourova T.P."/>
            <person name="Samigullina S.R."/>
            <person name="Sokolova D.S."/>
            <person name="Poltaraus A.B."/>
            <person name="Avtukh A.N."/>
            <person name="Tereshina V.M."/>
            <person name="Mardanov A.V."/>
            <person name="Nazina T.N."/>
        </authorList>
    </citation>
    <scope>NUCLEOTIDE SEQUENCE [LARGE SCALE GENOMIC DNA]</scope>
    <source>
        <strain evidence="3 4">5S69</strain>
    </source>
</reference>
<dbReference type="Proteomes" id="UP001385389">
    <property type="component" value="Chromosome"/>
</dbReference>
<keyword evidence="2" id="KW-0449">Lipoprotein</keyword>
<comment type="subcellular location">
    <subcellularLocation>
        <location evidence="2">Cell membrane</location>
        <topology evidence="2">Lipid-anchor</topology>
    </subcellularLocation>
</comment>
<comment type="similarity">
    <text evidence="1 2">Belongs to the outer membrane factor (OMF) (TC 1.B.17) family.</text>
</comment>
<dbReference type="InterPro" id="IPR003423">
    <property type="entry name" value="OMP_efflux"/>
</dbReference>
<dbReference type="Pfam" id="PF02321">
    <property type="entry name" value="OEP"/>
    <property type="match status" value="2"/>
</dbReference>
<gene>
    <name evidence="3" type="ORF">V8V93_13055</name>
</gene>
<evidence type="ECO:0000256" key="1">
    <source>
        <dbReference type="ARBA" id="ARBA00007613"/>
    </source>
</evidence>
<keyword evidence="2" id="KW-0732">Signal</keyword>
<organism evidence="3 4">
    <name type="scientific">Pseudodesulfovibrio methanolicus</name>
    <dbReference type="NCBI Taxonomy" id="3126690"/>
    <lineage>
        <taxon>Bacteria</taxon>
        <taxon>Pseudomonadati</taxon>
        <taxon>Thermodesulfobacteriota</taxon>
        <taxon>Desulfovibrionia</taxon>
        <taxon>Desulfovibrionales</taxon>
        <taxon>Desulfovibrionaceae</taxon>
    </lineage>
</organism>